<gene>
    <name evidence="5" type="primary">ABSGL_02791.1 scaffold 3929</name>
</gene>
<dbReference type="OMA" id="QFFRRHT"/>
<evidence type="ECO:0000313" key="6">
    <source>
        <dbReference type="Proteomes" id="UP000078561"/>
    </source>
</evidence>
<dbReference type="EMBL" id="LT551723">
    <property type="protein sequence ID" value="SAL97304.1"/>
    <property type="molecule type" value="Genomic_DNA"/>
</dbReference>
<dbReference type="InParanoid" id="A0A163J5I2"/>
<keyword evidence="3" id="KW-0539">Nucleus</keyword>
<organism evidence="5">
    <name type="scientific">Absidia glauca</name>
    <name type="common">Pin mould</name>
    <dbReference type="NCBI Taxonomy" id="4829"/>
    <lineage>
        <taxon>Eukaryota</taxon>
        <taxon>Fungi</taxon>
        <taxon>Fungi incertae sedis</taxon>
        <taxon>Mucoromycota</taxon>
        <taxon>Mucoromycotina</taxon>
        <taxon>Mucoromycetes</taxon>
        <taxon>Mucorales</taxon>
        <taxon>Cunninghamellaceae</taxon>
        <taxon>Absidia</taxon>
    </lineage>
</organism>
<proteinExistence type="inferred from homology"/>
<reference evidence="5" key="1">
    <citation type="submission" date="2016-04" db="EMBL/GenBank/DDBJ databases">
        <authorList>
            <person name="Evans L.H."/>
            <person name="Alamgir A."/>
            <person name="Owens N."/>
            <person name="Weber N.D."/>
            <person name="Virtaneva K."/>
            <person name="Barbian K."/>
            <person name="Babar A."/>
            <person name="Rosenke K."/>
        </authorList>
    </citation>
    <scope>NUCLEOTIDE SEQUENCE [LARGE SCALE GENOMIC DNA]</scope>
    <source>
        <strain evidence="5">CBS 101.48</strain>
    </source>
</reference>
<protein>
    <submittedName>
        <fullName evidence="5">Uncharacterized protein</fullName>
    </submittedName>
</protein>
<dbReference type="AlphaFoldDB" id="A0A163J5I2"/>
<feature type="region of interest" description="Disordered" evidence="4">
    <location>
        <begin position="249"/>
        <end position="303"/>
    </location>
</feature>
<sequence length="381" mass="42194">MTTPVILDEDTYTEAISHIIERDFFPHLAKMKAETTLHEARMNGDVDQLRQAKLMLSQLTSEPDDQVPVQVQNYYDPQQSDLAKRINLQLSLDQFQTVYTSEDNASFTDLLEKANAKRKSHYRWFYDKQAQQLCIADDSSKPANGGNLLMYYPEGPSHSLLDDSKLRGAPKSIAHDNTALPTPSTTKNSNGTNDSKNINSEDGSWKELCGDEGPAAFRGFDLVESTPIIHPSSMDAPLMTWGSIEGTPLRLARPDTGPRFSLPRESQREKLGKALSEKASRAYRKRTNEQHVKGTPRTGSGLMSPAAQHLLRRSNTPYTQGIDMALRSSYGGSPSKRTLLCYALPLTNLAVCDLGSTTPLFRAGGTPGRTNTLFKTPTHHP</sequence>
<comment type="subcellular location">
    <subcellularLocation>
        <location evidence="1">Nucleus</location>
    </subcellularLocation>
</comment>
<dbReference type="Pfam" id="PF09751">
    <property type="entry name" value="Es2"/>
    <property type="match status" value="3"/>
</dbReference>
<comment type="similarity">
    <text evidence="2">Belongs to the ESS2 family.</text>
</comment>
<dbReference type="PANTHER" id="PTHR12940">
    <property type="entry name" value="ES-2 PROTEIN - RELATED"/>
    <property type="match status" value="1"/>
</dbReference>
<evidence type="ECO:0000313" key="5">
    <source>
        <dbReference type="EMBL" id="SAL97304.1"/>
    </source>
</evidence>
<dbReference type="PANTHER" id="PTHR12940:SF0">
    <property type="entry name" value="SPLICING FACTOR ESS-2 HOMOLOG"/>
    <property type="match status" value="1"/>
</dbReference>
<feature type="compositionally biased region" description="Polar residues" evidence="4">
    <location>
        <begin position="179"/>
        <end position="202"/>
    </location>
</feature>
<dbReference type="InterPro" id="IPR019148">
    <property type="entry name" value="Nuclear_protein_DGCR14_ESS-2"/>
</dbReference>
<dbReference type="STRING" id="4829.A0A163J5I2"/>
<dbReference type="FunCoup" id="A0A163J5I2">
    <property type="interactions" value="104"/>
</dbReference>
<name>A0A163J5I2_ABSGL</name>
<evidence type="ECO:0000256" key="1">
    <source>
        <dbReference type="ARBA" id="ARBA00004123"/>
    </source>
</evidence>
<evidence type="ECO:0000256" key="3">
    <source>
        <dbReference type="ARBA" id="ARBA00023242"/>
    </source>
</evidence>
<dbReference type="GO" id="GO:0071013">
    <property type="term" value="C:catalytic step 2 spliceosome"/>
    <property type="evidence" value="ECO:0007669"/>
    <property type="project" value="TreeGrafter"/>
</dbReference>
<keyword evidence="6" id="KW-1185">Reference proteome</keyword>
<evidence type="ECO:0000256" key="2">
    <source>
        <dbReference type="ARBA" id="ARBA00009072"/>
    </source>
</evidence>
<evidence type="ECO:0000256" key="4">
    <source>
        <dbReference type="SAM" id="MobiDB-lite"/>
    </source>
</evidence>
<dbReference type="Proteomes" id="UP000078561">
    <property type="component" value="Unassembled WGS sequence"/>
</dbReference>
<feature type="compositionally biased region" description="Basic and acidic residues" evidence="4">
    <location>
        <begin position="265"/>
        <end position="292"/>
    </location>
</feature>
<feature type="region of interest" description="Disordered" evidence="4">
    <location>
        <begin position="171"/>
        <end position="207"/>
    </location>
</feature>
<dbReference type="OrthoDB" id="19679at2759"/>
<accession>A0A163J5I2</accession>